<protein>
    <submittedName>
        <fullName evidence="1">Uncharacterized protein</fullName>
    </submittedName>
</protein>
<proteinExistence type="predicted"/>
<accession>A0ABV0RA08</accession>
<organism evidence="1 2">
    <name type="scientific">Xenoophorus captivus</name>
    <dbReference type="NCBI Taxonomy" id="1517983"/>
    <lineage>
        <taxon>Eukaryota</taxon>
        <taxon>Metazoa</taxon>
        <taxon>Chordata</taxon>
        <taxon>Craniata</taxon>
        <taxon>Vertebrata</taxon>
        <taxon>Euteleostomi</taxon>
        <taxon>Actinopterygii</taxon>
        <taxon>Neopterygii</taxon>
        <taxon>Teleostei</taxon>
        <taxon>Neoteleostei</taxon>
        <taxon>Acanthomorphata</taxon>
        <taxon>Ovalentaria</taxon>
        <taxon>Atherinomorphae</taxon>
        <taxon>Cyprinodontiformes</taxon>
        <taxon>Goodeidae</taxon>
        <taxon>Xenoophorus</taxon>
    </lineage>
</organism>
<keyword evidence="2" id="KW-1185">Reference proteome</keyword>
<name>A0ABV0RA08_9TELE</name>
<dbReference type="Proteomes" id="UP001434883">
    <property type="component" value="Unassembled WGS sequence"/>
</dbReference>
<evidence type="ECO:0000313" key="2">
    <source>
        <dbReference type="Proteomes" id="UP001434883"/>
    </source>
</evidence>
<gene>
    <name evidence="1" type="ORF">XENOCAPTIV_014212</name>
</gene>
<sequence length="157" mass="17126">MVAQFVVLLPSIKKVLSSTPGRGSFCMEFACSPQARVGSLQVLQVPSIHPSIYPAIVFCLSGVGSQGQQPKKRDPDFPLPSHLGHLIRDNPKAFLGQPRNNVPPACPRSSCGLLPGGTCPKHLTREVSRRHLLKTPPLEGCSACSFIHRKLKEFTRH</sequence>
<dbReference type="EMBL" id="JAHRIN010036558">
    <property type="protein sequence ID" value="MEQ2204507.1"/>
    <property type="molecule type" value="Genomic_DNA"/>
</dbReference>
<reference evidence="1 2" key="1">
    <citation type="submission" date="2021-06" db="EMBL/GenBank/DDBJ databases">
        <authorList>
            <person name="Palmer J.M."/>
        </authorList>
    </citation>
    <scope>NUCLEOTIDE SEQUENCE [LARGE SCALE GENOMIC DNA]</scope>
    <source>
        <strain evidence="1 2">XC_2019</strain>
        <tissue evidence="1">Muscle</tissue>
    </source>
</reference>
<evidence type="ECO:0000313" key="1">
    <source>
        <dbReference type="EMBL" id="MEQ2204507.1"/>
    </source>
</evidence>
<comment type="caution">
    <text evidence="1">The sequence shown here is derived from an EMBL/GenBank/DDBJ whole genome shotgun (WGS) entry which is preliminary data.</text>
</comment>